<sequence length="188" mass="20720">MFLGSLTNPRCKKGFSVDLFESIHHDGVISKRLVLLSSYESIAACSEVIGIGTKLDWKQKVYILGRPFSAARTLSRQHVTLAGKDYGSTSINKHLKSNSTICVKDVARCPVRAGDLLLQNGQLFGLASTSVQRYSVACFGALTIVKEELKELDTEISFSDSSIQNPYAQKILKQKTGAKQRPVYHNKP</sequence>
<dbReference type="Proteomes" id="UP001231518">
    <property type="component" value="Chromosome 5"/>
</dbReference>
<proteinExistence type="predicted"/>
<accession>A0AAD7YYJ0</accession>
<dbReference type="AlphaFoldDB" id="A0AAD7YYJ0"/>
<keyword evidence="2" id="KW-1185">Reference proteome</keyword>
<evidence type="ECO:0000313" key="1">
    <source>
        <dbReference type="EMBL" id="KAJ8733997.1"/>
    </source>
</evidence>
<gene>
    <name evidence="1" type="ORF">PYW07_014548</name>
</gene>
<protein>
    <submittedName>
        <fullName evidence="1">Uncharacterized protein</fullName>
    </submittedName>
</protein>
<evidence type="ECO:0000313" key="2">
    <source>
        <dbReference type="Proteomes" id="UP001231518"/>
    </source>
</evidence>
<comment type="caution">
    <text evidence="1">The sequence shown here is derived from an EMBL/GenBank/DDBJ whole genome shotgun (WGS) entry which is preliminary data.</text>
</comment>
<organism evidence="1 2">
    <name type="scientific">Mythimna separata</name>
    <name type="common">Oriental armyworm</name>
    <name type="synonym">Pseudaletia separata</name>
    <dbReference type="NCBI Taxonomy" id="271217"/>
    <lineage>
        <taxon>Eukaryota</taxon>
        <taxon>Metazoa</taxon>
        <taxon>Ecdysozoa</taxon>
        <taxon>Arthropoda</taxon>
        <taxon>Hexapoda</taxon>
        <taxon>Insecta</taxon>
        <taxon>Pterygota</taxon>
        <taxon>Neoptera</taxon>
        <taxon>Endopterygota</taxon>
        <taxon>Lepidoptera</taxon>
        <taxon>Glossata</taxon>
        <taxon>Ditrysia</taxon>
        <taxon>Noctuoidea</taxon>
        <taxon>Noctuidae</taxon>
        <taxon>Noctuinae</taxon>
        <taxon>Hadenini</taxon>
        <taxon>Mythimna</taxon>
    </lineage>
</organism>
<name>A0AAD7YYJ0_MYTSE</name>
<reference evidence="1" key="1">
    <citation type="submission" date="2023-03" db="EMBL/GenBank/DDBJ databases">
        <title>Chromosome-level genomes of two armyworms, Mythimna separata and Mythimna loreyi, provide insights into the biosynthesis and reception of sex pheromones.</title>
        <authorList>
            <person name="Zhao H."/>
        </authorList>
    </citation>
    <scope>NUCLEOTIDE SEQUENCE</scope>
    <source>
        <strain evidence="1">BeijingLab</strain>
        <tissue evidence="1">Pupa</tissue>
    </source>
</reference>
<dbReference type="EMBL" id="JARGEI010000003">
    <property type="protein sequence ID" value="KAJ8733997.1"/>
    <property type="molecule type" value="Genomic_DNA"/>
</dbReference>